<feature type="coiled-coil region" evidence="1">
    <location>
        <begin position="158"/>
        <end position="192"/>
    </location>
</feature>
<sequence length="365" mass="39346">MLWRARAAKARPARIAFRLALAAVITSLLIGLSVMPVSADEISDKKGQAQAAEQQLNSLQSQLNRLTSELNQTQSHLASLETSIDRNQAQLQASEAECQRWQGILSDRLVAMYKEGNSAAMEVLLDCQDFDTFINSYDYMSRIGNHDAEAISNTKGLMLQIRQKRAELDGQKAEHEAQLAGLKSRQQSIQSKLNEQKALLAGLDKEVASLLSSRYQRNSASSGSGGTSQTPINIGPVNGLYFPVAGPHSYTNDWGAPRSVGRTHKGCDIMASMGTPCVAITSGTVEQRSGGNAGLYIALRGDNGHLYYYMHLSKFVASGRVSGGQLIAYVGDTGNARGCPHLHFEWHPGGGGPVNPYPLLCAIDG</sequence>
<dbReference type="PANTHER" id="PTHR21666">
    <property type="entry name" value="PEPTIDASE-RELATED"/>
    <property type="match status" value="1"/>
</dbReference>
<dbReference type="InterPro" id="IPR016047">
    <property type="entry name" value="M23ase_b-sheet_dom"/>
</dbReference>
<dbReference type="GO" id="GO:0004222">
    <property type="term" value="F:metalloendopeptidase activity"/>
    <property type="evidence" value="ECO:0007669"/>
    <property type="project" value="TreeGrafter"/>
</dbReference>
<proteinExistence type="predicted"/>
<name>A0A1F2WF53_9ACTN</name>
<feature type="domain" description="M23ase beta-sheet core" evidence="2">
    <location>
        <begin position="263"/>
        <end position="356"/>
    </location>
</feature>
<gene>
    <name evidence="3" type="ORF">A2Y75_09115</name>
</gene>
<dbReference type="SUPFAM" id="SSF51261">
    <property type="entry name" value="Duplicated hybrid motif"/>
    <property type="match status" value="1"/>
</dbReference>
<evidence type="ECO:0000313" key="3">
    <source>
        <dbReference type="EMBL" id="OFW55477.1"/>
    </source>
</evidence>
<comment type="caution">
    <text evidence="3">The sequence shown here is derived from an EMBL/GenBank/DDBJ whole genome shotgun (WGS) entry which is preliminary data.</text>
</comment>
<accession>A0A1F2WF53</accession>
<dbReference type="PANTHER" id="PTHR21666:SF268">
    <property type="entry name" value="PEPTIDASE M23 DOMAIN-CONTAINING PROTEIN"/>
    <property type="match status" value="1"/>
</dbReference>
<dbReference type="InterPro" id="IPR050570">
    <property type="entry name" value="Cell_wall_metabolism_enzyme"/>
</dbReference>
<keyword evidence="1" id="KW-0175">Coiled coil</keyword>
<dbReference type="STRING" id="1797197.A2Y75_09115"/>
<reference evidence="3 4" key="1">
    <citation type="journal article" date="2016" name="Nat. Commun.">
        <title>Thousands of microbial genomes shed light on interconnected biogeochemical processes in an aquifer system.</title>
        <authorList>
            <person name="Anantharaman K."/>
            <person name="Brown C.T."/>
            <person name="Hug L.A."/>
            <person name="Sharon I."/>
            <person name="Castelle C.J."/>
            <person name="Probst A.J."/>
            <person name="Thomas B.C."/>
            <person name="Singh A."/>
            <person name="Wilkins M.J."/>
            <person name="Karaoz U."/>
            <person name="Brodie E.L."/>
            <person name="Williams K.H."/>
            <person name="Hubbard S.S."/>
            <person name="Banfield J.F."/>
        </authorList>
    </citation>
    <scope>NUCLEOTIDE SEQUENCE [LARGE SCALE GENOMIC DNA]</scope>
</reference>
<feature type="coiled-coil region" evidence="1">
    <location>
        <begin position="42"/>
        <end position="97"/>
    </location>
</feature>
<dbReference type="Pfam" id="PF01551">
    <property type="entry name" value="Peptidase_M23"/>
    <property type="match status" value="1"/>
</dbReference>
<dbReference type="InterPro" id="IPR011055">
    <property type="entry name" value="Dup_hybrid_motif"/>
</dbReference>
<dbReference type="Gene3D" id="6.10.250.3150">
    <property type="match status" value="1"/>
</dbReference>
<organism evidence="3 4">
    <name type="scientific">Candidatus Solincola sediminis</name>
    <dbReference type="NCBI Taxonomy" id="1797199"/>
    <lineage>
        <taxon>Bacteria</taxon>
        <taxon>Bacillati</taxon>
        <taxon>Actinomycetota</taxon>
        <taxon>Candidatus Geothermincolia</taxon>
        <taxon>Candidatus Geothermincolales</taxon>
        <taxon>Candidatus Geothermincolaceae</taxon>
        <taxon>Candidatus Solincola</taxon>
    </lineage>
</organism>
<dbReference type="EMBL" id="MELK01000053">
    <property type="protein sequence ID" value="OFW55477.1"/>
    <property type="molecule type" value="Genomic_DNA"/>
</dbReference>
<dbReference type="Gene3D" id="2.70.70.10">
    <property type="entry name" value="Glucose Permease (Domain IIA)"/>
    <property type="match status" value="1"/>
</dbReference>
<dbReference type="Proteomes" id="UP000177876">
    <property type="component" value="Unassembled WGS sequence"/>
</dbReference>
<evidence type="ECO:0000256" key="1">
    <source>
        <dbReference type="SAM" id="Coils"/>
    </source>
</evidence>
<dbReference type="CDD" id="cd12797">
    <property type="entry name" value="M23_peptidase"/>
    <property type="match status" value="1"/>
</dbReference>
<protein>
    <recommendedName>
        <fullName evidence="2">M23ase beta-sheet core domain-containing protein</fullName>
    </recommendedName>
</protein>
<evidence type="ECO:0000259" key="2">
    <source>
        <dbReference type="Pfam" id="PF01551"/>
    </source>
</evidence>
<dbReference type="AlphaFoldDB" id="A0A1F2WF53"/>
<evidence type="ECO:0000313" key="4">
    <source>
        <dbReference type="Proteomes" id="UP000177876"/>
    </source>
</evidence>